<name>A0ABS6ID12_9MICC</name>
<feature type="transmembrane region" description="Helical" evidence="2">
    <location>
        <begin position="40"/>
        <end position="61"/>
    </location>
</feature>
<dbReference type="EMBL" id="JAHOPC010000013">
    <property type="protein sequence ID" value="MBU8868282.1"/>
    <property type="molecule type" value="Genomic_DNA"/>
</dbReference>
<accession>A0ABS6ID12</accession>
<feature type="domain" description="Phosphatidic acid phosphatase type 2/haloperoxidase" evidence="3">
    <location>
        <begin position="124"/>
        <end position="239"/>
    </location>
</feature>
<dbReference type="SMART" id="SM00014">
    <property type="entry name" value="acidPPc"/>
    <property type="match status" value="1"/>
</dbReference>
<evidence type="ECO:0000313" key="5">
    <source>
        <dbReference type="Proteomes" id="UP000824166"/>
    </source>
</evidence>
<evidence type="ECO:0000256" key="2">
    <source>
        <dbReference type="SAM" id="Phobius"/>
    </source>
</evidence>
<sequence>MPIPDTPPSNAPGDPGDTSGVLHDKLTIPERYVAPRSQKVLYVIAVVLAVVGAGTFFLILAEVQQKIDLATVDSSVSSWFVSQRSPTATTVMGVLATIFGPIVMPIIVAAVTGIWILRARKLWRPLLLAGAMLTGVILAQVITRLVERPRPPVDLMVLGADSTYSFPSGHVLGASDFLLVGAFLVFSRRRKIGAVIAGFSAAVAGIATQAISRLYLGYHWLTDVLASVSLSLIVLAAVIALDTWRTTKALPGPEEMAAKKRG</sequence>
<proteinExistence type="predicted"/>
<feature type="transmembrane region" description="Helical" evidence="2">
    <location>
        <begin position="126"/>
        <end position="146"/>
    </location>
</feature>
<keyword evidence="5" id="KW-1185">Reference proteome</keyword>
<dbReference type="PANTHER" id="PTHR14969:SF13">
    <property type="entry name" value="AT30094P"/>
    <property type="match status" value="1"/>
</dbReference>
<keyword evidence="2" id="KW-1133">Transmembrane helix</keyword>
<comment type="caution">
    <text evidence="4">The sequence shown here is derived from an EMBL/GenBank/DDBJ whole genome shotgun (WGS) entry which is preliminary data.</text>
</comment>
<feature type="compositionally biased region" description="Pro residues" evidence="1">
    <location>
        <begin position="1"/>
        <end position="10"/>
    </location>
</feature>
<evidence type="ECO:0000259" key="3">
    <source>
        <dbReference type="SMART" id="SM00014"/>
    </source>
</evidence>
<evidence type="ECO:0000256" key="1">
    <source>
        <dbReference type="SAM" id="MobiDB-lite"/>
    </source>
</evidence>
<organism evidence="4 5">
    <name type="scientific">Paenarthrobacter aromaticivorans</name>
    <dbReference type="NCBI Taxonomy" id="2849150"/>
    <lineage>
        <taxon>Bacteria</taxon>
        <taxon>Bacillati</taxon>
        <taxon>Actinomycetota</taxon>
        <taxon>Actinomycetes</taxon>
        <taxon>Micrococcales</taxon>
        <taxon>Micrococcaceae</taxon>
        <taxon>Paenarthrobacter</taxon>
    </lineage>
</organism>
<dbReference type="CDD" id="cd03392">
    <property type="entry name" value="PAP2_like_2"/>
    <property type="match status" value="1"/>
</dbReference>
<feature type="transmembrane region" description="Helical" evidence="2">
    <location>
        <begin position="218"/>
        <end position="241"/>
    </location>
</feature>
<feature type="transmembrane region" description="Helical" evidence="2">
    <location>
        <begin position="193"/>
        <end position="212"/>
    </location>
</feature>
<keyword evidence="2" id="KW-0472">Membrane</keyword>
<dbReference type="InterPro" id="IPR000326">
    <property type="entry name" value="PAP2/HPO"/>
</dbReference>
<dbReference type="PANTHER" id="PTHR14969">
    <property type="entry name" value="SPHINGOSINE-1-PHOSPHATE PHOSPHOHYDROLASE"/>
    <property type="match status" value="1"/>
</dbReference>
<feature type="transmembrane region" description="Helical" evidence="2">
    <location>
        <begin position="166"/>
        <end position="186"/>
    </location>
</feature>
<reference evidence="4 5" key="1">
    <citation type="submission" date="2021-06" db="EMBL/GenBank/DDBJ databases">
        <authorList>
            <person name="Jeong J.W."/>
        </authorList>
    </citation>
    <scope>NUCLEOTIDE SEQUENCE [LARGE SCALE GENOMIC DNA]</scope>
    <source>
        <strain evidence="4 5">MMS21-TAE1-1</strain>
    </source>
</reference>
<dbReference type="RefSeq" id="WP_216926404.1">
    <property type="nucleotide sequence ID" value="NZ_JAHOPC010000013.1"/>
</dbReference>
<feature type="region of interest" description="Disordered" evidence="1">
    <location>
        <begin position="1"/>
        <end position="20"/>
    </location>
</feature>
<gene>
    <name evidence="4" type="ORF">KSW38_18480</name>
</gene>
<protein>
    <submittedName>
        <fullName evidence="4">Phosphatase PAP2 family protein</fullName>
    </submittedName>
</protein>
<dbReference type="Pfam" id="PF01569">
    <property type="entry name" value="PAP2"/>
    <property type="match status" value="1"/>
</dbReference>
<dbReference type="Proteomes" id="UP000824166">
    <property type="component" value="Unassembled WGS sequence"/>
</dbReference>
<evidence type="ECO:0000313" key="4">
    <source>
        <dbReference type="EMBL" id="MBU8868282.1"/>
    </source>
</evidence>
<keyword evidence="2" id="KW-0812">Transmembrane</keyword>
<feature type="transmembrane region" description="Helical" evidence="2">
    <location>
        <begin position="91"/>
        <end position="117"/>
    </location>
</feature>